<dbReference type="PROSITE" id="PS00785">
    <property type="entry name" value="5_NUCLEOTIDASE_1"/>
    <property type="match status" value="1"/>
</dbReference>
<dbReference type="SUPFAM" id="SSF55816">
    <property type="entry name" value="5'-nucleotidase (syn. UDP-sugar hydrolase), C-terminal domain"/>
    <property type="match status" value="1"/>
</dbReference>
<dbReference type="PATRIC" id="fig|1110509.7.peg.1392"/>
<dbReference type="InterPro" id="IPR006179">
    <property type="entry name" value="5_nucleotidase/apyrase"/>
</dbReference>
<name>G7WND0_METH6</name>
<dbReference type="PANTHER" id="PTHR11575:SF24">
    <property type="entry name" value="5'-NUCLEOTIDASE"/>
    <property type="match status" value="1"/>
</dbReference>
<sequence length="608" mass="64217">MYNPSPGFFRGGVLTLPAFKPGCKTSRSIFADIFLSVLIALTLAGQASGGSENETFEVQILAINDLHGQLEPPQGRATVGYDSKCEPLMVEVGGAEYLSTAIKGLVATNPDTILVSAGDNIGASPLLSALFHDEPTIEALSLMGFDYSAVGNHEFDEGAGELFRMQHGCCHPEEGCQDGDRFVGAGFRYLAANVLDEETGETIFPPFAVREAGGVPVAFIGASLKSTPAIVVPSGVAGLQFIDEADAINGCVEALKEEGVEIFVVLLHDGGFSAGLPNEGMEPCEELEDIIRRTDGDVDLFITGHSHQAYISMVDGRLVTQAGSHGKFVTDIDLVVSPATGDVVEARAKNVPVTRDVPKDRAVSELLDKYRRIMGPLAEEVVGSVTADITRDASESGESALGNLIADAQLFATSAGGEGGGKADGMGAVVAFMNPGGIRADLLFDQAGGEEAPGEVTRQEAFNVQPFDNKLIVLNLTGEEIKAVLEEQFDNPEPGRNRILHISEGLIYAWRRSAPPGDKVDISSIKIGGVPIDPQGTYRVAANHFLAEGGDGFATFARGRDRVEGVGDLEALVGYLREHSPASPPQKGRIAAVQERERLLFAPRAASA</sequence>
<dbReference type="KEGG" id="mhi:Mhar_1257"/>
<dbReference type="PANTHER" id="PTHR11575">
    <property type="entry name" value="5'-NUCLEOTIDASE-RELATED"/>
    <property type="match status" value="1"/>
</dbReference>
<reference evidence="4 5" key="1">
    <citation type="journal article" date="2012" name="PLoS ONE">
        <title>The genome characteristics and predicted function of methyl-group oxidation pathway in the obligate aceticlastic methanogens, Methanosaeta spp.</title>
        <authorList>
            <person name="Zhu J."/>
            <person name="Zheng H."/>
            <person name="Ai G."/>
            <person name="Zhang G."/>
            <person name="Liu D."/>
            <person name="Liu X."/>
            <person name="Dong X."/>
        </authorList>
    </citation>
    <scope>NUCLEOTIDE SEQUENCE [LARGE SCALE GENOMIC DNA]</scope>
    <source>
        <strain evidence="4 5">6Ac</strain>
    </source>
</reference>
<dbReference type="GO" id="GO:0008253">
    <property type="term" value="F:5'-nucleotidase activity"/>
    <property type="evidence" value="ECO:0007669"/>
    <property type="project" value="TreeGrafter"/>
</dbReference>
<evidence type="ECO:0000259" key="2">
    <source>
        <dbReference type="Pfam" id="PF00149"/>
    </source>
</evidence>
<accession>G7WND0</accession>
<dbReference type="PRINTS" id="PR01607">
    <property type="entry name" value="APYRASEFAMLY"/>
</dbReference>
<dbReference type="PROSITE" id="PS00786">
    <property type="entry name" value="5_NUCLEOTIDASE_2"/>
    <property type="match status" value="1"/>
</dbReference>
<dbReference type="SUPFAM" id="SSF56300">
    <property type="entry name" value="Metallo-dependent phosphatases"/>
    <property type="match status" value="1"/>
</dbReference>
<gene>
    <name evidence="4" type="ordered locus">Mhar_1257</name>
</gene>
<dbReference type="GO" id="GO:0000166">
    <property type="term" value="F:nucleotide binding"/>
    <property type="evidence" value="ECO:0007669"/>
    <property type="project" value="InterPro"/>
</dbReference>
<dbReference type="GO" id="GO:0046872">
    <property type="term" value="F:metal ion binding"/>
    <property type="evidence" value="ECO:0007669"/>
    <property type="project" value="InterPro"/>
</dbReference>
<protein>
    <submittedName>
        <fullName evidence="4">5'-Nucleotidase-like protein</fullName>
    </submittedName>
</protein>
<dbReference type="InterPro" id="IPR008334">
    <property type="entry name" value="5'-Nucleotdase_C"/>
</dbReference>
<organism evidence="4 5">
    <name type="scientific">Methanothrix harundinacea (strain 6Ac)</name>
    <name type="common">Methanosaeta harundinacea</name>
    <dbReference type="NCBI Taxonomy" id="1110509"/>
    <lineage>
        <taxon>Archaea</taxon>
        <taxon>Methanobacteriati</taxon>
        <taxon>Methanobacteriota</taxon>
        <taxon>Stenosarchaea group</taxon>
        <taxon>Methanomicrobia</taxon>
        <taxon>Methanotrichales</taxon>
        <taxon>Methanotrichaceae</taxon>
        <taxon>Methanothrix</taxon>
    </lineage>
</organism>
<proteinExistence type="predicted"/>
<keyword evidence="1" id="KW-0732">Signal</keyword>
<dbReference type="InterPro" id="IPR004843">
    <property type="entry name" value="Calcineurin-like_PHP"/>
</dbReference>
<dbReference type="AlphaFoldDB" id="G7WND0"/>
<dbReference type="OrthoDB" id="21342at2157"/>
<dbReference type="HOGENOM" id="CLU_005854_5_2_2"/>
<dbReference type="Pfam" id="PF00149">
    <property type="entry name" value="Metallophos"/>
    <property type="match status" value="1"/>
</dbReference>
<dbReference type="Proteomes" id="UP000005877">
    <property type="component" value="Chromosome"/>
</dbReference>
<dbReference type="Gene3D" id="3.90.780.10">
    <property type="entry name" value="5'-Nucleotidase, C-terminal domain"/>
    <property type="match status" value="1"/>
</dbReference>
<dbReference type="Pfam" id="PF02872">
    <property type="entry name" value="5_nucleotid_C"/>
    <property type="match status" value="1"/>
</dbReference>
<dbReference type="InterPro" id="IPR006146">
    <property type="entry name" value="5'-Nucleotdase_CS"/>
</dbReference>
<dbReference type="EMBL" id="CP003117">
    <property type="protein sequence ID" value="AET64621.1"/>
    <property type="molecule type" value="Genomic_DNA"/>
</dbReference>
<feature type="domain" description="Calcineurin-like phosphoesterase" evidence="2">
    <location>
        <begin position="59"/>
        <end position="308"/>
    </location>
</feature>
<dbReference type="Gene3D" id="3.60.21.10">
    <property type="match status" value="1"/>
</dbReference>
<dbReference type="STRING" id="1110509.Mhar_1257"/>
<dbReference type="GO" id="GO:0008768">
    <property type="term" value="F:UDP-sugar diphosphatase activity"/>
    <property type="evidence" value="ECO:0007669"/>
    <property type="project" value="TreeGrafter"/>
</dbReference>
<dbReference type="GO" id="GO:0009166">
    <property type="term" value="P:nucleotide catabolic process"/>
    <property type="evidence" value="ECO:0007669"/>
    <property type="project" value="InterPro"/>
</dbReference>
<evidence type="ECO:0000313" key="5">
    <source>
        <dbReference type="Proteomes" id="UP000005877"/>
    </source>
</evidence>
<evidence type="ECO:0000259" key="3">
    <source>
        <dbReference type="Pfam" id="PF02872"/>
    </source>
</evidence>
<feature type="domain" description="5'-Nucleotidase C-terminal" evidence="3">
    <location>
        <begin position="381"/>
        <end position="557"/>
    </location>
</feature>
<keyword evidence="5" id="KW-1185">Reference proteome</keyword>
<evidence type="ECO:0000256" key="1">
    <source>
        <dbReference type="ARBA" id="ARBA00022729"/>
    </source>
</evidence>
<dbReference type="InterPro" id="IPR036907">
    <property type="entry name" value="5'-Nucleotdase_C_sf"/>
</dbReference>
<evidence type="ECO:0000313" key="4">
    <source>
        <dbReference type="EMBL" id="AET64621.1"/>
    </source>
</evidence>
<dbReference type="InterPro" id="IPR029052">
    <property type="entry name" value="Metallo-depent_PP-like"/>
</dbReference>